<evidence type="ECO:0000313" key="1">
    <source>
        <dbReference type="EMBL" id="SFI49971.1"/>
    </source>
</evidence>
<dbReference type="STRING" id="588602.SAMN04487991_0094"/>
<protein>
    <submittedName>
        <fullName evidence="1">Uncharacterized protein</fullName>
    </submittedName>
</protein>
<dbReference type="EMBL" id="FORH01000001">
    <property type="protein sequence ID" value="SFI49971.1"/>
    <property type="molecule type" value="Genomic_DNA"/>
</dbReference>
<dbReference type="Proteomes" id="UP000199630">
    <property type="component" value="Unassembled WGS sequence"/>
</dbReference>
<keyword evidence="2" id="KW-1185">Reference proteome</keyword>
<dbReference type="AlphaFoldDB" id="A0A1I3IPT0"/>
<proteinExistence type="predicted"/>
<organism evidence="1 2">
    <name type="scientific">Celeribacter neptunius</name>
    <dbReference type="NCBI Taxonomy" id="588602"/>
    <lineage>
        <taxon>Bacteria</taxon>
        <taxon>Pseudomonadati</taxon>
        <taxon>Pseudomonadota</taxon>
        <taxon>Alphaproteobacteria</taxon>
        <taxon>Rhodobacterales</taxon>
        <taxon>Roseobacteraceae</taxon>
        <taxon>Celeribacter</taxon>
    </lineage>
</organism>
<accession>A0A1I3IPT0</accession>
<dbReference type="RefSeq" id="WP_090055537.1">
    <property type="nucleotide sequence ID" value="NZ_FORH01000001.1"/>
</dbReference>
<reference evidence="2" key="1">
    <citation type="submission" date="2016-10" db="EMBL/GenBank/DDBJ databases">
        <authorList>
            <person name="Varghese N."/>
            <person name="Submissions S."/>
        </authorList>
    </citation>
    <scope>NUCLEOTIDE SEQUENCE [LARGE SCALE GENOMIC DNA]</scope>
    <source>
        <strain evidence="2">DSM 26471</strain>
    </source>
</reference>
<name>A0A1I3IPT0_9RHOB</name>
<sequence>MSRFGVGHNGGPSMDGGVSFRRFAWQQARKGLLGERLPVEVIRRRVRRAEELGLPYRSYASIRAATGRDVLGFLFSTNALRLIRQGDRLPVQYADKLARLKAARLAAVHAPLDPGAIAALDEIDRAGDAPRAFADWSVQRAGLKEILGDKLPRDAVVLISEAAFEAEWCASGKLAGAIPAPVFFGD</sequence>
<gene>
    <name evidence="1" type="ORF">SAMN04487991_0094</name>
</gene>
<evidence type="ECO:0000313" key="2">
    <source>
        <dbReference type="Proteomes" id="UP000199630"/>
    </source>
</evidence>
<dbReference type="OrthoDB" id="7644647at2"/>